<organism evidence="1 2">
    <name type="scientific">Lyngbya aestuarii BL J</name>
    <dbReference type="NCBI Taxonomy" id="1348334"/>
    <lineage>
        <taxon>Bacteria</taxon>
        <taxon>Bacillati</taxon>
        <taxon>Cyanobacteriota</taxon>
        <taxon>Cyanophyceae</taxon>
        <taxon>Oscillatoriophycideae</taxon>
        <taxon>Oscillatoriales</taxon>
        <taxon>Microcoleaceae</taxon>
        <taxon>Lyngbya</taxon>
    </lineage>
</organism>
<sequence>MNFDLDSERSKGNANSLSYRQLQLETVDLEPENFQQATLLSRHFNNEPQQWQAYLNALAVFALEQWLSDRHLTLTYQVDSLIKTQVLSSEAISPLQVGNFKLCLLSNASLEDQEIKIPKNMIDSPDFAAHFYTIIQVFIEEYQVIVVGFLRYDQLIKKNLKNTKENYYKLSLEAFNAEPSHLIFNLKYLSPAAIKLPENRFIENTFEQLTRWLDQTFTKDWQPIEELLGKRRPIIQMCLRSDEATYQSFINAVQKFLKQFSTPPIQEDKNQVNLAESELSSTEVSHALVQVLETTEDEETRWQAAELLWEIAPSHPAIGVRRAIDLGMQLSGISVALMIAILPRANQRIAILLRIYPLQEQSFLPANLKLIGLDEMGQSLFEVRSRERDDYIQFKFTADPGDQFSLEIVLNNATVTKHFMV</sequence>
<accession>U7QJ84</accession>
<dbReference type="Proteomes" id="UP000017127">
    <property type="component" value="Unassembled WGS sequence"/>
</dbReference>
<dbReference type="AlphaFoldDB" id="U7QJ84"/>
<keyword evidence="2" id="KW-1185">Reference proteome</keyword>
<evidence type="ECO:0000313" key="2">
    <source>
        <dbReference type="Proteomes" id="UP000017127"/>
    </source>
</evidence>
<dbReference type="RefSeq" id="WP_023066653.1">
    <property type="nucleotide sequence ID" value="NZ_AUZM01000025.1"/>
</dbReference>
<gene>
    <name evidence="1" type="ORF">M595_2852</name>
</gene>
<protein>
    <recommendedName>
        <fullName evidence="3">DUF1822 family protein</fullName>
    </recommendedName>
</protein>
<name>U7QJ84_9CYAN</name>
<evidence type="ECO:0000313" key="1">
    <source>
        <dbReference type="EMBL" id="ERT07160.1"/>
    </source>
</evidence>
<proteinExistence type="predicted"/>
<evidence type="ECO:0008006" key="3">
    <source>
        <dbReference type="Google" id="ProtNLM"/>
    </source>
</evidence>
<reference evidence="1 2" key="1">
    <citation type="journal article" date="2013" name="Front. Microbiol.">
        <title>Comparative genomic analyses of the cyanobacterium, Lyngbya aestuarii BL J, a powerful hydrogen producer.</title>
        <authorList>
            <person name="Kothari A."/>
            <person name="Vaughn M."/>
            <person name="Garcia-Pichel F."/>
        </authorList>
    </citation>
    <scope>NUCLEOTIDE SEQUENCE [LARGE SCALE GENOMIC DNA]</scope>
    <source>
        <strain evidence="1 2">BL J</strain>
    </source>
</reference>
<comment type="caution">
    <text evidence="1">The sequence shown here is derived from an EMBL/GenBank/DDBJ whole genome shotgun (WGS) entry which is preliminary data.</text>
</comment>
<dbReference type="Pfam" id="PF08852">
    <property type="entry name" value="DUF1822"/>
    <property type="match status" value="1"/>
</dbReference>
<dbReference type="EMBL" id="AUZM01000025">
    <property type="protein sequence ID" value="ERT07160.1"/>
    <property type="molecule type" value="Genomic_DNA"/>
</dbReference>
<dbReference type="OrthoDB" id="440486at2"/>
<dbReference type="InterPro" id="IPR014951">
    <property type="entry name" value="DUF1822"/>
</dbReference>